<dbReference type="AlphaFoldDB" id="A0A837I070"/>
<comment type="caution">
    <text evidence="1">The sequence shown here is derived from an EMBL/GenBank/DDBJ whole genome shotgun (WGS) entry which is preliminary data.</text>
</comment>
<dbReference type="EMBL" id="LBWL01000004">
    <property type="protein sequence ID" value="KKR09478.1"/>
    <property type="molecule type" value="Genomic_DNA"/>
</dbReference>
<name>A0A837I070_9BACT</name>
<reference evidence="1 2" key="1">
    <citation type="journal article" date="2015" name="Nature">
        <title>rRNA introns, odd ribosomes, and small enigmatic genomes across a large radiation of phyla.</title>
        <authorList>
            <person name="Brown C.T."/>
            <person name="Hug L.A."/>
            <person name="Thomas B.C."/>
            <person name="Sharon I."/>
            <person name="Castelle C.J."/>
            <person name="Singh A."/>
            <person name="Wilkins M.J."/>
            <person name="Williams K.H."/>
            <person name="Banfield J.F."/>
        </authorList>
    </citation>
    <scope>NUCLEOTIDE SEQUENCE [LARGE SCALE GENOMIC DNA]</scope>
</reference>
<gene>
    <name evidence="1" type="ORF">UT35_C0004G0017</name>
</gene>
<accession>A0A837I070</accession>
<organism evidence="1 2">
    <name type="scientific">Candidatus Yanofskybacteria bacterium GW2011_GWD1_39_16</name>
    <dbReference type="NCBI Taxonomy" id="1619030"/>
    <lineage>
        <taxon>Bacteria</taxon>
        <taxon>Candidatus Yanofskyibacteriota</taxon>
    </lineage>
</organism>
<evidence type="ECO:0000313" key="2">
    <source>
        <dbReference type="Proteomes" id="UP000033996"/>
    </source>
</evidence>
<proteinExistence type="predicted"/>
<sequence>MVKETKPTTNYIYEARSGEDAGTIWDDARYTWDAALIYWDDLLSTAVFSKETKPTTDYTKETRP</sequence>
<evidence type="ECO:0000313" key="1">
    <source>
        <dbReference type="EMBL" id="KKR09478.1"/>
    </source>
</evidence>
<dbReference type="Proteomes" id="UP000033996">
    <property type="component" value="Unassembled WGS sequence"/>
</dbReference>
<protein>
    <submittedName>
        <fullName evidence="1">Uncharacterized protein</fullName>
    </submittedName>
</protein>